<dbReference type="EMBL" id="LT607409">
    <property type="protein sequence ID" value="SCF22019.1"/>
    <property type="molecule type" value="Genomic_DNA"/>
</dbReference>
<reference evidence="5" key="1">
    <citation type="submission" date="2016-06" db="EMBL/GenBank/DDBJ databases">
        <authorList>
            <person name="Varghese N."/>
            <person name="Submissions Spin"/>
        </authorList>
    </citation>
    <scope>NUCLEOTIDE SEQUENCE [LARGE SCALE GENOMIC DNA]</scope>
    <source>
        <strain evidence="5">DSM 45160</strain>
    </source>
</reference>
<dbReference type="Proteomes" id="UP000198224">
    <property type="component" value="Chromosome I"/>
</dbReference>
<dbReference type="GO" id="GO:0004016">
    <property type="term" value="F:adenylate cyclase activity"/>
    <property type="evidence" value="ECO:0007669"/>
    <property type="project" value="TreeGrafter"/>
</dbReference>
<evidence type="ECO:0000259" key="3">
    <source>
        <dbReference type="PROSITE" id="PS50043"/>
    </source>
</evidence>
<dbReference type="SMART" id="SM00421">
    <property type="entry name" value="HTH_LUXR"/>
    <property type="match status" value="1"/>
</dbReference>
<evidence type="ECO:0000256" key="1">
    <source>
        <dbReference type="ARBA" id="ARBA00022741"/>
    </source>
</evidence>
<dbReference type="Pfam" id="PF13191">
    <property type="entry name" value="AAA_16"/>
    <property type="match status" value="1"/>
</dbReference>
<dbReference type="PANTHER" id="PTHR16305">
    <property type="entry name" value="TESTICULAR SOLUBLE ADENYLYL CYCLASE"/>
    <property type="match status" value="1"/>
</dbReference>
<dbReference type="InterPro" id="IPR011990">
    <property type="entry name" value="TPR-like_helical_dom_sf"/>
</dbReference>
<dbReference type="CDD" id="cd06170">
    <property type="entry name" value="LuxR_C_like"/>
    <property type="match status" value="1"/>
</dbReference>
<evidence type="ECO:0000313" key="5">
    <source>
        <dbReference type="Proteomes" id="UP000198224"/>
    </source>
</evidence>
<dbReference type="GO" id="GO:0005737">
    <property type="term" value="C:cytoplasm"/>
    <property type="evidence" value="ECO:0007669"/>
    <property type="project" value="TreeGrafter"/>
</dbReference>
<dbReference type="InterPro" id="IPR016032">
    <property type="entry name" value="Sig_transdc_resp-reg_C-effctor"/>
</dbReference>
<proteinExistence type="predicted"/>
<dbReference type="PROSITE" id="PS50043">
    <property type="entry name" value="HTH_LUXR_2"/>
    <property type="match status" value="1"/>
</dbReference>
<protein>
    <submittedName>
        <fullName evidence="4">Regulatory protein, luxR family</fullName>
    </submittedName>
</protein>
<dbReference type="PROSITE" id="PS00622">
    <property type="entry name" value="HTH_LUXR_1"/>
    <property type="match status" value="1"/>
</dbReference>
<dbReference type="Gene3D" id="1.10.10.10">
    <property type="entry name" value="Winged helix-like DNA-binding domain superfamily/Winged helix DNA-binding domain"/>
    <property type="match status" value="1"/>
</dbReference>
<dbReference type="SUPFAM" id="SSF46894">
    <property type="entry name" value="C-terminal effector domain of the bipartite response regulators"/>
    <property type="match status" value="1"/>
</dbReference>
<dbReference type="InterPro" id="IPR027417">
    <property type="entry name" value="P-loop_NTPase"/>
</dbReference>
<dbReference type="GO" id="GO:0005524">
    <property type="term" value="F:ATP binding"/>
    <property type="evidence" value="ECO:0007669"/>
    <property type="project" value="UniProtKB-KW"/>
</dbReference>
<dbReference type="Gene3D" id="1.25.40.10">
    <property type="entry name" value="Tetratricopeptide repeat domain"/>
    <property type="match status" value="1"/>
</dbReference>
<keyword evidence="2" id="KW-0067">ATP-binding</keyword>
<dbReference type="SUPFAM" id="SSF48452">
    <property type="entry name" value="TPR-like"/>
    <property type="match status" value="1"/>
</dbReference>
<gene>
    <name evidence="4" type="ORF">GA0070612_4999</name>
</gene>
<keyword evidence="5" id="KW-1185">Reference proteome</keyword>
<evidence type="ECO:0000256" key="2">
    <source>
        <dbReference type="ARBA" id="ARBA00022840"/>
    </source>
</evidence>
<feature type="domain" description="HTH luxR-type" evidence="3">
    <location>
        <begin position="855"/>
        <end position="920"/>
    </location>
</feature>
<dbReference type="SUPFAM" id="SSF52540">
    <property type="entry name" value="P-loop containing nucleoside triphosphate hydrolases"/>
    <property type="match status" value="1"/>
</dbReference>
<evidence type="ECO:0000313" key="4">
    <source>
        <dbReference type="EMBL" id="SCF22019.1"/>
    </source>
</evidence>
<dbReference type="AlphaFoldDB" id="A0A1C4YMQ8"/>
<dbReference type="PRINTS" id="PR00038">
    <property type="entry name" value="HTHLUXR"/>
</dbReference>
<dbReference type="InterPro" id="IPR041664">
    <property type="entry name" value="AAA_16"/>
</dbReference>
<sequence length="924" mass="99991">MGLVERDKAVTALEGLLTEAVAGRGRVAMITGTVGTGKSELLHTLADRAVDFGALAVTASGAHAERNLPLALLSQLFHDAPLQDRERERAMSLLHEGTVAALAADNRDDNEHIDVQIVHGLCTILLELAERYPLALLVDDVHHADRASVVCLAYLARRARFAPVLVAFTQTEFGRSADPSWQAELLRPGHGSRIKLTPLTGLGVQQFAAETVGAEVAERLGGQWYQLTGGNPLLVNGLLEDYQAATEETGTEPDEVVVGERYAQAVVSCLRRGEPQLLEVARGVAVLADTEALDRLLRTDAGVVAQAMRALTTAGIFTLGGFRHPVAAAAVLAGFDQDERAELHRRAAVLAYDGGASARVVAEHLLGAKEAGEAWGVAALEDAARQALREGQVESAVSYLKLAWRACTDERQKIKIMTTLVRAEWRVNPSTSSSYLPELAGALDKGFLQGSDAVILAKALLWHGQLAEAEVILEHLAATGVDLDPAAAGELAMTRPWLRCSFTPLAQHFRPAPVTVTTVSASRRLEAANALSTVLSATPSENVAVVVERILRSSRLDEMSLDTVESALLTLTYGGHAEQAAPWCDLFIEEAHTRRAPSRQARLAAIRAEVALRLGDLPGAARHARLALEIMPPSSWGVGVGVPLASLVTACTAMGRFDEVSEWLDQPVPETMFQTRYGLHYLHARGRYSMATGHLPLALRDFQKCGELMTTWELDAPGLVAWRTDAAETLLRMGRPDQARRLIEDQLGRCGKDMPRVHGSALRLLAATSQLRHRPMLLRQAADLLQSGADRYEHSRVLVDLTEAYHALGESRRAGMIGRRARALAEECDAQPLLRRLSRDIGWDDRETAAAQPSVTGSAAMLSDAERRVAALAAIGYTNREISDKLYITVSTVEQHLTRIYRKLGVVGRTDLPAHLELDLSATV</sequence>
<dbReference type="GO" id="GO:0003677">
    <property type="term" value="F:DNA binding"/>
    <property type="evidence" value="ECO:0007669"/>
    <property type="project" value="InterPro"/>
</dbReference>
<name>A0A1C4YMQ8_9ACTN</name>
<dbReference type="InterPro" id="IPR003593">
    <property type="entry name" value="AAA+_ATPase"/>
</dbReference>
<dbReference type="InterPro" id="IPR000792">
    <property type="entry name" value="Tscrpt_reg_LuxR_C"/>
</dbReference>
<dbReference type="RefSeq" id="WP_088990101.1">
    <property type="nucleotide sequence ID" value="NZ_LT607409.1"/>
</dbReference>
<dbReference type="InterPro" id="IPR036388">
    <property type="entry name" value="WH-like_DNA-bd_sf"/>
</dbReference>
<dbReference type="PANTHER" id="PTHR16305:SF35">
    <property type="entry name" value="TRANSCRIPTIONAL ACTIVATOR DOMAIN"/>
    <property type="match status" value="1"/>
</dbReference>
<dbReference type="GO" id="GO:0006355">
    <property type="term" value="P:regulation of DNA-templated transcription"/>
    <property type="evidence" value="ECO:0007669"/>
    <property type="project" value="InterPro"/>
</dbReference>
<organism evidence="4 5">
    <name type="scientific">Micromonospora chokoriensis</name>
    <dbReference type="NCBI Taxonomy" id="356851"/>
    <lineage>
        <taxon>Bacteria</taxon>
        <taxon>Bacillati</taxon>
        <taxon>Actinomycetota</taxon>
        <taxon>Actinomycetes</taxon>
        <taxon>Micromonosporales</taxon>
        <taxon>Micromonosporaceae</taxon>
        <taxon>Micromonospora</taxon>
    </lineage>
</organism>
<keyword evidence="1" id="KW-0547">Nucleotide-binding</keyword>
<accession>A0A1C4YMQ8</accession>
<dbReference type="Pfam" id="PF00196">
    <property type="entry name" value="GerE"/>
    <property type="match status" value="1"/>
</dbReference>
<dbReference type="SMART" id="SM00382">
    <property type="entry name" value="AAA"/>
    <property type="match status" value="1"/>
</dbReference>